<reference evidence="1 2" key="1">
    <citation type="submission" date="2019-04" db="EMBL/GenBank/DDBJ databases">
        <title>Psychroflexus halotolerans sp. nov., isolated from a marine solar saltern.</title>
        <authorList>
            <person name="Feng X."/>
        </authorList>
    </citation>
    <scope>NUCLEOTIDE SEQUENCE [LARGE SCALE GENOMIC DNA]</scope>
    <source>
        <strain evidence="1 2">WDS2C27</strain>
    </source>
</reference>
<sequence>MTKKILLILITFAFISCGKNKSDDIYKTKGGEYASKVGNFVAAFPTEPSHTAIDNQIGLDKFQIHMYRSTLGSQKIFNVEYIDYPEHMIKSMSNGQLYNQGVANYANKMAESFNLQYQKPVEQHELDGQKFQLELNENAKSKGLDGFILGRLFRQGNRVYTITYIGIDDERAGSFVNSFRLLK</sequence>
<name>A0A4U5TVD7_9FLAO</name>
<keyword evidence="2" id="KW-1185">Reference proteome</keyword>
<accession>A0A4U5TVD7</accession>
<dbReference type="AlphaFoldDB" id="A0A4U5TVD7"/>
<comment type="caution">
    <text evidence="1">The sequence shown here is derived from an EMBL/GenBank/DDBJ whole genome shotgun (WGS) entry which is preliminary data.</text>
</comment>
<dbReference type="Proteomes" id="UP000306552">
    <property type="component" value="Unassembled WGS sequence"/>
</dbReference>
<dbReference type="EMBL" id="SWMU01000001">
    <property type="protein sequence ID" value="TKS57208.1"/>
    <property type="molecule type" value="Genomic_DNA"/>
</dbReference>
<evidence type="ECO:0000313" key="1">
    <source>
        <dbReference type="EMBL" id="TKS57208.1"/>
    </source>
</evidence>
<dbReference type="RefSeq" id="WP_138930911.1">
    <property type="nucleotide sequence ID" value="NZ_SWMU01000001.1"/>
</dbReference>
<dbReference type="PROSITE" id="PS51257">
    <property type="entry name" value="PROKAR_LIPOPROTEIN"/>
    <property type="match status" value="1"/>
</dbReference>
<proteinExistence type="predicted"/>
<evidence type="ECO:0008006" key="3">
    <source>
        <dbReference type="Google" id="ProtNLM"/>
    </source>
</evidence>
<dbReference type="OrthoDB" id="1425948at2"/>
<organism evidence="1 2">
    <name type="scientific">Mesohalobacter halotolerans</name>
    <dbReference type="NCBI Taxonomy" id="1883405"/>
    <lineage>
        <taxon>Bacteria</taxon>
        <taxon>Pseudomonadati</taxon>
        <taxon>Bacteroidota</taxon>
        <taxon>Flavobacteriia</taxon>
        <taxon>Flavobacteriales</taxon>
        <taxon>Flavobacteriaceae</taxon>
        <taxon>Mesohalobacter</taxon>
    </lineage>
</organism>
<protein>
    <recommendedName>
        <fullName evidence="3">Lipoprotein</fullName>
    </recommendedName>
</protein>
<gene>
    <name evidence="1" type="ORF">FCN74_01965</name>
</gene>
<evidence type="ECO:0000313" key="2">
    <source>
        <dbReference type="Proteomes" id="UP000306552"/>
    </source>
</evidence>